<dbReference type="GO" id="GO:0090333">
    <property type="term" value="P:regulation of stomatal closure"/>
    <property type="evidence" value="ECO:0007669"/>
    <property type="project" value="InterPro"/>
</dbReference>
<feature type="coiled-coil region" evidence="1">
    <location>
        <begin position="137"/>
        <end position="164"/>
    </location>
</feature>
<dbReference type="GO" id="GO:0071277">
    <property type="term" value="P:cellular response to calcium ion"/>
    <property type="evidence" value="ECO:0007669"/>
    <property type="project" value="InterPro"/>
</dbReference>
<feature type="compositionally biased region" description="Basic and acidic residues" evidence="2">
    <location>
        <begin position="553"/>
        <end position="562"/>
    </location>
</feature>
<protein>
    <submittedName>
        <fullName evidence="4">Rhodanese/Cell cycle control phosphatasesuperfamily protein</fullName>
    </submittedName>
</protein>
<dbReference type="EMBL" id="BKCP01010070">
    <property type="protein sequence ID" value="GER52105.1"/>
    <property type="molecule type" value="Genomic_DNA"/>
</dbReference>
<sequence length="562" mass="60590">MLPVCSAATSCSCHTKVLVPVLKSLSPYSKIFHVKVHLEKVSFTARPIFCFYSNQIANSQNYVVPISMNNDEPLNLITDTIDKTDSLSSFEGLPVDPPIVSNLLNIDDDSLSEQEKSIDDIISGINESTSGLISGGEDALNRLLDDLKNALKNANEAVDSAVTEIVSFFNKSGESAGNKLSGVSSELLEASGKAGTIGLDVIKRTIVFIEDSFLEGAKNVGYAYGSAKEYLPLDLREALNLSEENVAKVVNPAGSAFQQLLHLSSDMCRGSYRILKYGGYAGDLSPQETYELLRGNENVVLVDIRPEARYSSQERDGIPDLRRTARSRYIGVALSELHSSLRKLLKGGREIEDALLAAVIRNLKIVEDGSKVIVVDVDGSRSKGVARSLKKFGTKASGFRSWANAGLRIKALNPDTPLTILNEEAEAILEEINPTPVKILGYGLGFAAAAYSLVDWERTLQFVGVIGLSQTVFRRIASYQGAEDLKKDVSLLLAPVRLGGQAISWAAGKLDPNLNGLPTSPSSSDVRSRVLQAAAKHESQPSDSEGIQDSPSENDKVQASEA</sequence>
<proteinExistence type="predicted"/>
<keyword evidence="5" id="KW-1185">Reference proteome</keyword>
<dbReference type="SUPFAM" id="SSF52821">
    <property type="entry name" value="Rhodanese/Cell cycle control phosphatase"/>
    <property type="match status" value="1"/>
</dbReference>
<dbReference type="PANTHER" id="PTHR34209:SF3">
    <property type="entry name" value="RHODANESE_CELL CYCLE CONTROL PHOSPHATASE SUPERFAMILY PROTEIN"/>
    <property type="match status" value="1"/>
</dbReference>
<feature type="compositionally biased region" description="Polar residues" evidence="2">
    <location>
        <begin position="516"/>
        <end position="525"/>
    </location>
</feature>
<dbReference type="GO" id="GO:0009704">
    <property type="term" value="P:de-etiolation"/>
    <property type="evidence" value="ECO:0007669"/>
    <property type="project" value="InterPro"/>
</dbReference>
<dbReference type="InterPro" id="IPR044690">
    <property type="entry name" value="CAS_plant"/>
</dbReference>
<feature type="region of interest" description="Disordered" evidence="2">
    <location>
        <begin position="514"/>
        <end position="562"/>
    </location>
</feature>
<evidence type="ECO:0000256" key="2">
    <source>
        <dbReference type="SAM" id="MobiDB-lite"/>
    </source>
</evidence>
<organism evidence="4 5">
    <name type="scientific">Striga asiatica</name>
    <name type="common">Asiatic witchweed</name>
    <name type="synonym">Buchnera asiatica</name>
    <dbReference type="NCBI Taxonomy" id="4170"/>
    <lineage>
        <taxon>Eukaryota</taxon>
        <taxon>Viridiplantae</taxon>
        <taxon>Streptophyta</taxon>
        <taxon>Embryophyta</taxon>
        <taxon>Tracheophyta</taxon>
        <taxon>Spermatophyta</taxon>
        <taxon>Magnoliopsida</taxon>
        <taxon>eudicotyledons</taxon>
        <taxon>Gunneridae</taxon>
        <taxon>Pentapetalae</taxon>
        <taxon>asterids</taxon>
        <taxon>lamiids</taxon>
        <taxon>Lamiales</taxon>
        <taxon>Orobanchaceae</taxon>
        <taxon>Buchnereae</taxon>
        <taxon>Striga</taxon>
    </lineage>
</organism>
<dbReference type="InterPro" id="IPR036873">
    <property type="entry name" value="Rhodanese-like_dom_sf"/>
</dbReference>
<dbReference type="OrthoDB" id="551300at2759"/>
<dbReference type="PROSITE" id="PS50206">
    <property type="entry name" value="RHODANESE_3"/>
    <property type="match status" value="1"/>
</dbReference>
<accession>A0A5A7R344</accession>
<reference evidence="5" key="1">
    <citation type="journal article" date="2019" name="Curr. Biol.">
        <title>Genome Sequence of Striga asiatica Provides Insight into the Evolution of Plant Parasitism.</title>
        <authorList>
            <person name="Yoshida S."/>
            <person name="Kim S."/>
            <person name="Wafula E.K."/>
            <person name="Tanskanen J."/>
            <person name="Kim Y.M."/>
            <person name="Honaas L."/>
            <person name="Yang Z."/>
            <person name="Spallek T."/>
            <person name="Conn C.E."/>
            <person name="Ichihashi Y."/>
            <person name="Cheong K."/>
            <person name="Cui S."/>
            <person name="Der J.P."/>
            <person name="Gundlach H."/>
            <person name="Jiao Y."/>
            <person name="Hori C."/>
            <person name="Ishida J.K."/>
            <person name="Kasahara H."/>
            <person name="Kiba T."/>
            <person name="Kim M.S."/>
            <person name="Koo N."/>
            <person name="Laohavisit A."/>
            <person name="Lee Y.H."/>
            <person name="Lumba S."/>
            <person name="McCourt P."/>
            <person name="Mortimer J.C."/>
            <person name="Mutuku J.M."/>
            <person name="Nomura T."/>
            <person name="Sasaki-Sekimoto Y."/>
            <person name="Seto Y."/>
            <person name="Wang Y."/>
            <person name="Wakatake T."/>
            <person name="Sakakibara H."/>
            <person name="Demura T."/>
            <person name="Yamaguchi S."/>
            <person name="Yoneyama K."/>
            <person name="Manabe R.I."/>
            <person name="Nelson D.C."/>
            <person name="Schulman A.H."/>
            <person name="Timko M.P."/>
            <person name="dePamphilis C.W."/>
            <person name="Choi D."/>
            <person name="Shirasu K."/>
        </authorList>
    </citation>
    <scope>NUCLEOTIDE SEQUENCE [LARGE SCALE GENOMIC DNA]</scope>
    <source>
        <strain evidence="5">cv. UVA1</strain>
    </source>
</reference>
<feature type="compositionally biased region" description="Polar residues" evidence="2">
    <location>
        <begin position="541"/>
        <end position="551"/>
    </location>
</feature>
<comment type="caution">
    <text evidence="4">The sequence shown here is derived from an EMBL/GenBank/DDBJ whole genome shotgun (WGS) entry which is preliminary data.</text>
</comment>
<dbReference type="PANTHER" id="PTHR34209">
    <property type="entry name" value="RHODANESE/CELL CYCLE CONTROL PHOSPHATASE SUPERFAMILY PROTEIN"/>
    <property type="match status" value="1"/>
</dbReference>
<dbReference type="AlphaFoldDB" id="A0A5A7R344"/>
<gene>
    <name evidence="4" type="ORF">STAS_29532</name>
</gene>
<dbReference type="Gene3D" id="3.40.250.10">
    <property type="entry name" value="Rhodanese-like domain"/>
    <property type="match status" value="1"/>
</dbReference>
<evidence type="ECO:0000259" key="3">
    <source>
        <dbReference type="PROSITE" id="PS50206"/>
    </source>
</evidence>
<dbReference type="InterPro" id="IPR001763">
    <property type="entry name" value="Rhodanese-like_dom"/>
</dbReference>
<evidence type="ECO:0000313" key="5">
    <source>
        <dbReference type="Proteomes" id="UP000325081"/>
    </source>
</evidence>
<feature type="domain" description="Rhodanese" evidence="3">
    <location>
        <begin position="295"/>
        <end position="411"/>
    </location>
</feature>
<name>A0A5A7R344_STRAF</name>
<evidence type="ECO:0000313" key="4">
    <source>
        <dbReference type="EMBL" id="GER52105.1"/>
    </source>
</evidence>
<keyword evidence="1" id="KW-0175">Coiled coil</keyword>
<evidence type="ECO:0000256" key="1">
    <source>
        <dbReference type="SAM" id="Coils"/>
    </source>
</evidence>
<dbReference type="Proteomes" id="UP000325081">
    <property type="component" value="Unassembled WGS sequence"/>
</dbReference>